<dbReference type="PANTHER" id="PTHR11817">
    <property type="entry name" value="PYRUVATE KINASE"/>
    <property type="match status" value="1"/>
</dbReference>
<evidence type="ECO:0000256" key="12">
    <source>
        <dbReference type="ARBA" id="ARBA00023317"/>
    </source>
</evidence>
<dbReference type="RefSeq" id="XP_001030771.2">
    <property type="nucleotide sequence ID" value="XM_001030771.2"/>
</dbReference>
<comment type="pathway">
    <text evidence="2">Carbohydrate degradation; glycolysis; pyruvate from D-glyceraldehyde 3-phosphate: step 5/5.</text>
</comment>
<accession>Q22CT0</accession>
<dbReference type="InterPro" id="IPR036918">
    <property type="entry name" value="Pyrv_Knase_C_sf"/>
</dbReference>
<dbReference type="SUPFAM" id="SSF50800">
    <property type="entry name" value="PK beta-barrel domain-like"/>
    <property type="match status" value="1"/>
</dbReference>
<dbReference type="Gene3D" id="3.40.1380.20">
    <property type="entry name" value="Pyruvate kinase, C-terminal domain"/>
    <property type="match status" value="1"/>
</dbReference>
<dbReference type="Gene3D" id="2.40.33.10">
    <property type="entry name" value="PK beta-barrel domain-like"/>
    <property type="match status" value="1"/>
</dbReference>
<evidence type="ECO:0000256" key="9">
    <source>
        <dbReference type="ARBA" id="ARBA00022840"/>
    </source>
</evidence>
<name>Q22CT0_TETTS</name>
<dbReference type="KEGG" id="tet:TTHERM_01016110"/>
<evidence type="ECO:0000256" key="5">
    <source>
        <dbReference type="ARBA" id="ARBA00022679"/>
    </source>
</evidence>
<evidence type="ECO:0000256" key="1">
    <source>
        <dbReference type="ARBA" id="ARBA00001958"/>
    </source>
</evidence>
<dbReference type="SUPFAM" id="SSF51621">
    <property type="entry name" value="Phosphoenolpyruvate/pyruvate domain"/>
    <property type="match status" value="1"/>
</dbReference>
<proteinExistence type="inferred from homology"/>
<keyword evidence="8 15" id="KW-0418">Kinase</keyword>
<keyword evidence="11" id="KW-0324">Glycolysis</keyword>
<dbReference type="Proteomes" id="UP000009168">
    <property type="component" value="Unassembled WGS sequence"/>
</dbReference>
<evidence type="ECO:0000259" key="13">
    <source>
        <dbReference type="Pfam" id="PF00224"/>
    </source>
</evidence>
<feature type="domain" description="Pyruvate kinase barrel" evidence="13">
    <location>
        <begin position="66"/>
        <end position="209"/>
    </location>
</feature>
<dbReference type="EMBL" id="GG662478">
    <property type="protein sequence ID" value="EAR83108.2"/>
    <property type="molecule type" value="Genomic_DNA"/>
</dbReference>
<keyword evidence="12 15" id="KW-0670">Pyruvate</keyword>
<dbReference type="Pfam" id="PF02887">
    <property type="entry name" value="PK_C"/>
    <property type="match status" value="1"/>
</dbReference>
<dbReference type="InterPro" id="IPR015806">
    <property type="entry name" value="Pyrv_Knase_insert_dom_sf"/>
</dbReference>
<evidence type="ECO:0000256" key="11">
    <source>
        <dbReference type="ARBA" id="ARBA00023152"/>
    </source>
</evidence>
<dbReference type="GO" id="GO:0000287">
    <property type="term" value="F:magnesium ion binding"/>
    <property type="evidence" value="ECO:0007669"/>
    <property type="project" value="InterPro"/>
</dbReference>
<evidence type="ECO:0000256" key="7">
    <source>
        <dbReference type="ARBA" id="ARBA00022741"/>
    </source>
</evidence>
<dbReference type="EC" id="2.7.1.40" evidence="4"/>
<sequence length="759" mass="86389">MSEEFKIVGGEDNNEEISNHLKVSPKKVSNKVIRKPSMHYVRSRDELLEEENQHFESLRKKYVKTRRTKIVGTISSFYSSYENLKSMVEAGLNSFMVNMAYCTPDLLVTLRKHRDALEKEFDIQLPITCVLKGTLVRIGTLMQPEIFLRKGQEYRIVLNHKVLGNSLYCAVDDKEIIRRVKVGNQILIDYGQISMTIKRIEKSDQSLKLLREQNGYQHEDFLETFTEKKKRFYPNLYFGRESSSDQENPNNGSIFSEDDIRAFNSQDNIDDSFSSSQISQTSQNKTNFKNLCHSTQHLDCQGNNNKQGQFISLGSRKNIQITENQIISERFMQNANSPSKDTPKYLNSIQQNQNNGNSNQFQNKFAEQLRQKKQGKKKIYDVIVCEVDSDCLIKSYKPIFIYEKDYNQKKDQLRKYRHKNLNNDMGLIDSIGEQLSEDDERAEDYEGEECITPKDITDINHCINNDIDCICVSNVRSARDIKAVRNLIGEDRGVRIMAKIQTPESVENFEEIVKASDGVQIARGYLTVHMPVEKLFAKQKEMIHKCHEHLKPVLVSCNILDSMVSSLLPTMCEVGEISNLVNDYVDNIVLSSETSCGNHPVQAIKTLSRICVEAEALRIMKRLQNPSHSDIVSIKSQSNAIPCCIINCSLEAAYQVHASVIMVFTTRGYTALKLSKLRPPCPIIAVTCHKKVARNLSSVSAVNSILFGSLIGTEVLIKRVIDKLKLTGLLKVGDFVVITSGDIENLANQTNNLRIYTVQ</sequence>
<dbReference type="GO" id="GO:0004743">
    <property type="term" value="F:pyruvate kinase activity"/>
    <property type="evidence" value="ECO:0007669"/>
    <property type="project" value="UniProtKB-EC"/>
</dbReference>
<dbReference type="InterPro" id="IPR015795">
    <property type="entry name" value="Pyrv_Knase_C"/>
</dbReference>
<keyword evidence="16" id="KW-1185">Reference proteome</keyword>
<evidence type="ECO:0000256" key="4">
    <source>
        <dbReference type="ARBA" id="ARBA00012142"/>
    </source>
</evidence>
<evidence type="ECO:0000313" key="15">
    <source>
        <dbReference type="EMBL" id="EAR83108.2"/>
    </source>
</evidence>
<evidence type="ECO:0000256" key="6">
    <source>
        <dbReference type="ARBA" id="ARBA00022723"/>
    </source>
</evidence>
<feature type="domain" description="Pyruvate kinase barrel" evidence="13">
    <location>
        <begin position="450"/>
        <end position="604"/>
    </location>
</feature>
<keyword evidence="10" id="KW-0460">Magnesium</keyword>
<evidence type="ECO:0000256" key="2">
    <source>
        <dbReference type="ARBA" id="ARBA00004997"/>
    </source>
</evidence>
<dbReference type="STRING" id="312017.Q22CT0"/>
<dbReference type="InterPro" id="IPR015793">
    <property type="entry name" value="Pyrv_Knase_brl"/>
</dbReference>
<evidence type="ECO:0000256" key="3">
    <source>
        <dbReference type="ARBA" id="ARBA00008663"/>
    </source>
</evidence>
<keyword evidence="5" id="KW-0808">Transferase</keyword>
<dbReference type="GO" id="GO:0005524">
    <property type="term" value="F:ATP binding"/>
    <property type="evidence" value="ECO:0007669"/>
    <property type="project" value="UniProtKB-KW"/>
</dbReference>
<dbReference type="InterPro" id="IPR011037">
    <property type="entry name" value="Pyrv_Knase-like_insert_dom_sf"/>
</dbReference>
<gene>
    <name evidence="15" type="ORF">TTHERM_01016110</name>
</gene>
<dbReference type="eggNOG" id="KOG2323">
    <property type="taxonomic scope" value="Eukaryota"/>
</dbReference>
<evidence type="ECO:0000313" key="16">
    <source>
        <dbReference type="Proteomes" id="UP000009168"/>
    </source>
</evidence>
<dbReference type="UniPathway" id="UPA00109">
    <property type="reaction ID" value="UER00188"/>
</dbReference>
<dbReference type="InParanoid" id="Q22CT0"/>
<feature type="domain" description="Pyruvate kinase C-terminal" evidence="14">
    <location>
        <begin position="646"/>
        <end position="755"/>
    </location>
</feature>
<dbReference type="InterPro" id="IPR001697">
    <property type="entry name" value="Pyr_Knase"/>
</dbReference>
<keyword evidence="9" id="KW-0067">ATP-binding</keyword>
<dbReference type="OrthoDB" id="290852at2759"/>
<dbReference type="HOGENOM" id="CLU_339659_0_0_1"/>
<dbReference type="AlphaFoldDB" id="Q22CT0"/>
<dbReference type="InterPro" id="IPR015813">
    <property type="entry name" value="Pyrv/PenolPyrv_kinase-like_dom"/>
</dbReference>
<dbReference type="Pfam" id="PF00224">
    <property type="entry name" value="PK"/>
    <property type="match status" value="2"/>
</dbReference>
<keyword evidence="6" id="KW-0479">Metal-binding</keyword>
<reference evidence="16" key="1">
    <citation type="journal article" date="2006" name="PLoS Biol.">
        <title>Macronuclear genome sequence of the ciliate Tetrahymena thermophila, a model eukaryote.</title>
        <authorList>
            <person name="Eisen J.A."/>
            <person name="Coyne R.S."/>
            <person name="Wu M."/>
            <person name="Wu D."/>
            <person name="Thiagarajan M."/>
            <person name="Wortman J.R."/>
            <person name="Badger J.H."/>
            <person name="Ren Q."/>
            <person name="Amedeo P."/>
            <person name="Jones K.M."/>
            <person name="Tallon L.J."/>
            <person name="Delcher A.L."/>
            <person name="Salzberg S.L."/>
            <person name="Silva J.C."/>
            <person name="Haas B.J."/>
            <person name="Majoros W.H."/>
            <person name="Farzad M."/>
            <person name="Carlton J.M."/>
            <person name="Smith R.K. Jr."/>
            <person name="Garg J."/>
            <person name="Pearlman R.E."/>
            <person name="Karrer K.M."/>
            <person name="Sun L."/>
            <person name="Manning G."/>
            <person name="Elde N.C."/>
            <person name="Turkewitz A.P."/>
            <person name="Asai D.J."/>
            <person name="Wilkes D.E."/>
            <person name="Wang Y."/>
            <person name="Cai H."/>
            <person name="Collins K."/>
            <person name="Stewart B.A."/>
            <person name="Lee S.R."/>
            <person name="Wilamowska K."/>
            <person name="Weinberg Z."/>
            <person name="Ruzzo W.L."/>
            <person name="Wloga D."/>
            <person name="Gaertig J."/>
            <person name="Frankel J."/>
            <person name="Tsao C.-C."/>
            <person name="Gorovsky M.A."/>
            <person name="Keeling P.J."/>
            <person name="Waller R.F."/>
            <person name="Patron N.J."/>
            <person name="Cherry J.M."/>
            <person name="Stover N.A."/>
            <person name="Krieger C.J."/>
            <person name="del Toro C."/>
            <person name="Ryder H.F."/>
            <person name="Williamson S.C."/>
            <person name="Barbeau R.A."/>
            <person name="Hamilton E.P."/>
            <person name="Orias E."/>
        </authorList>
    </citation>
    <scope>NUCLEOTIDE SEQUENCE [LARGE SCALE GENOMIC DNA]</scope>
    <source>
        <strain evidence="16">SB210</strain>
    </source>
</reference>
<dbReference type="GeneID" id="7833190"/>
<comment type="similarity">
    <text evidence="3">Belongs to the pyruvate kinase family.</text>
</comment>
<evidence type="ECO:0000256" key="10">
    <source>
        <dbReference type="ARBA" id="ARBA00022842"/>
    </source>
</evidence>
<organism evidence="15 16">
    <name type="scientific">Tetrahymena thermophila (strain SB210)</name>
    <dbReference type="NCBI Taxonomy" id="312017"/>
    <lineage>
        <taxon>Eukaryota</taxon>
        <taxon>Sar</taxon>
        <taxon>Alveolata</taxon>
        <taxon>Ciliophora</taxon>
        <taxon>Intramacronucleata</taxon>
        <taxon>Oligohymenophorea</taxon>
        <taxon>Hymenostomatida</taxon>
        <taxon>Tetrahymenina</taxon>
        <taxon>Tetrahymenidae</taxon>
        <taxon>Tetrahymena</taxon>
    </lineage>
</organism>
<evidence type="ECO:0000256" key="8">
    <source>
        <dbReference type="ARBA" id="ARBA00022777"/>
    </source>
</evidence>
<comment type="cofactor">
    <cofactor evidence="1">
        <name>K(+)</name>
        <dbReference type="ChEBI" id="CHEBI:29103"/>
    </cofactor>
</comment>
<dbReference type="GO" id="GO:0016301">
    <property type="term" value="F:kinase activity"/>
    <property type="evidence" value="ECO:0007669"/>
    <property type="project" value="UniProtKB-KW"/>
</dbReference>
<dbReference type="Gene3D" id="3.20.20.60">
    <property type="entry name" value="Phosphoenolpyruvate-binding domains"/>
    <property type="match status" value="2"/>
</dbReference>
<evidence type="ECO:0000259" key="14">
    <source>
        <dbReference type="Pfam" id="PF02887"/>
    </source>
</evidence>
<dbReference type="SUPFAM" id="SSF52935">
    <property type="entry name" value="PK C-terminal domain-like"/>
    <property type="match status" value="1"/>
</dbReference>
<dbReference type="InterPro" id="IPR040442">
    <property type="entry name" value="Pyrv_kinase-like_dom_sf"/>
</dbReference>
<protein>
    <recommendedName>
        <fullName evidence="4">pyruvate kinase</fullName>
        <ecNumber evidence="4">2.7.1.40</ecNumber>
    </recommendedName>
</protein>
<dbReference type="GO" id="GO:0030955">
    <property type="term" value="F:potassium ion binding"/>
    <property type="evidence" value="ECO:0007669"/>
    <property type="project" value="InterPro"/>
</dbReference>
<keyword evidence="7" id="KW-0547">Nucleotide-binding</keyword>